<evidence type="ECO:0000256" key="4">
    <source>
        <dbReference type="ARBA" id="ARBA00022741"/>
    </source>
</evidence>
<dbReference type="SUPFAM" id="SSF56112">
    <property type="entry name" value="Protein kinase-like (PK-like)"/>
    <property type="match status" value="1"/>
</dbReference>
<dbReference type="Proteomes" id="UP001162480">
    <property type="component" value="Unassembled WGS sequence"/>
</dbReference>
<protein>
    <submittedName>
        <fullName evidence="8">Serine/threonine-protein kinase DCLK1-like</fullName>
    </submittedName>
</protein>
<comment type="caution">
    <text evidence="8">The sequence shown here is derived from an EMBL/GenBank/DDBJ whole genome shotgun (WGS) entry which is preliminary data.</text>
</comment>
<comment type="similarity">
    <text evidence="1">Belongs to the protein kinase superfamily. CAMK Ser/Thr protein kinase family.</text>
</comment>
<feature type="domain" description="Protein kinase" evidence="7">
    <location>
        <begin position="100"/>
        <end position="156"/>
    </location>
</feature>
<reference evidence="8" key="1">
    <citation type="submission" date="2023-08" db="EMBL/GenBank/DDBJ databases">
        <authorList>
            <person name="Alioto T."/>
            <person name="Alioto T."/>
            <person name="Gomez Garrido J."/>
        </authorList>
    </citation>
    <scope>NUCLEOTIDE SEQUENCE</scope>
</reference>
<evidence type="ECO:0000256" key="6">
    <source>
        <dbReference type="ARBA" id="ARBA00022840"/>
    </source>
</evidence>
<organism evidence="8 9">
    <name type="scientific">Octopus vulgaris</name>
    <name type="common">Common octopus</name>
    <dbReference type="NCBI Taxonomy" id="6645"/>
    <lineage>
        <taxon>Eukaryota</taxon>
        <taxon>Metazoa</taxon>
        <taxon>Spiralia</taxon>
        <taxon>Lophotrochozoa</taxon>
        <taxon>Mollusca</taxon>
        <taxon>Cephalopoda</taxon>
        <taxon>Coleoidea</taxon>
        <taxon>Octopodiformes</taxon>
        <taxon>Octopoda</taxon>
        <taxon>Incirrata</taxon>
        <taxon>Octopodidae</taxon>
        <taxon>Octopus</taxon>
    </lineage>
</organism>
<keyword evidence="3" id="KW-0808">Transferase</keyword>
<dbReference type="GO" id="GO:0004674">
    <property type="term" value="F:protein serine/threonine kinase activity"/>
    <property type="evidence" value="ECO:0007669"/>
    <property type="project" value="UniProtKB-KW"/>
</dbReference>
<evidence type="ECO:0000256" key="3">
    <source>
        <dbReference type="ARBA" id="ARBA00022679"/>
    </source>
</evidence>
<accession>A0AA36HIQ5</accession>
<sequence>MQEERVARKSQQKFCYYLLAGRFAHNHIASLRTIPLTTRPYKHLDICGELRMVGPCVSDFPSLLVGSGVFVCNRCKTTLVRCLRNPYLCGPDILSEKGPSNNQEELFDKILSGHFEFISPFWDEVSSSAKDLIEHMLQVDPEMRFSAAEVLDHPWVANDTAKDNKLHVAKELNQYFTRTKKPKDGLAVIAVSEKFFK</sequence>
<evidence type="ECO:0000256" key="1">
    <source>
        <dbReference type="ARBA" id="ARBA00006692"/>
    </source>
</evidence>
<evidence type="ECO:0000313" key="8">
    <source>
        <dbReference type="EMBL" id="CAJ1099321.1"/>
    </source>
</evidence>
<dbReference type="EMBL" id="CATOCA020000001">
    <property type="protein sequence ID" value="CAJ1099321.1"/>
    <property type="molecule type" value="Genomic_DNA"/>
</dbReference>
<proteinExistence type="inferred from homology"/>
<keyword evidence="4" id="KW-0547">Nucleotide-binding</keyword>
<dbReference type="Gene3D" id="1.10.510.10">
    <property type="entry name" value="Transferase(Phosphotransferase) domain 1"/>
    <property type="match status" value="1"/>
</dbReference>
<dbReference type="PANTHER" id="PTHR24349">
    <property type="entry name" value="SERINE/THREONINE-PROTEIN KINASE"/>
    <property type="match status" value="1"/>
</dbReference>
<evidence type="ECO:0000259" key="7">
    <source>
        <dbReference type="Pfam" id="PF00069"/>
    </source>
</evidence>
<keyword evidence="6" id="KW-0067">ATP-binding</keyword>
<evidence type="ECO:0000313" key="9">
    <source>
        <dbReference type="Proteomes" id="UP001162480"/>
    </source>
</evidence>
<keyword evidence="9" id="KW-1185">Reference proteome</keyword>
<dbReference type="InterPro" id="IPR011009">
    <property type="entry name" value="Kinase-like_dom_sf"/>
</dbReference>
<gene>
    <name evidence="8" type="ORF">OCTVUL_1B031212</name>
</gene>
<dbReference type="AlphaFoldDB" id="A0AA36HIQ5"/>
<dbReference type="InterPro" id="IPR050205">
    <property type="entry name" value="CDPK_Ser/Thr_kinases"/>
</dbReference>
<keyword evidence="2" id="KW-0723">Serine/threonine-protein kinase</keyword>
<dbReference type="InterPro" id="IPR000719">
    <property type="entry name" value="Prot_kinase_dom"/>
</dbReference>
<evidence type="ECO:0000256" key="2">
    <source>
        <dbReference type="ARBA" id="ARBA00022527"/>
    </source>
</evidence>
<dbReference type="GO" id="GO:0005524">
    <property type="term" value="F:ATP binding"/>
    <property type="evidence" value="ECO:0007669"/>
    <property type="project" value="UniProtKB-KW"/>
</dbReference>
<dbReference type="Pfam" id="PF00069">
    <property type="entry name" value="Pkinase"/>
    <property type="match status" value="1"/>
</dbReference>
<name>A0AA36HIQ5_OCTVU</name>
<keyword evidence="5" id="KW-0418">Kinase</keyword>
<evidence type="ECO:0000256" key="5">
    <source>
        <dbReference type="ARBA" id="ARBA00022777"/>
    </source>
</evidence>